<dbReference type="Pfam" id="PF00067">
    <property type="entry name" value="p450"/>
    <property type="match status" value="1"/>
</dbReference>
<evidence type="ECO:0000313" key="6">
    <source>
        <dbReference type="Proteomes" id="UP001244011"/>
    </source>
</evidence>
<organism evidence="5 6">
    <name type="scientific">Phialemonium atrogriseum</name>
    <dbReference type="NCBI Taxonomy" id="1093897"/>
    <lineage>
        <taxon>Eukaryota</taxon>
        <taxon>Fungi</taxon>
        <taxon>Dikarya</taxon>
        <taxon>Ascomycota</taxon>
        <taxon>Pezizomycotina</taxon>
        <taxon>Sordariomycetes</taxon>
        <taxon>Sordariomycetidae</taxon>
        <taxon>Cephalothecales</taxon>
        <taxon>Cephalothecaceae</taxon>
        <taxon>Phialemonium</taxon>
    </lineage>
</organism>
<evidence type="ECO:0000313" key="5">
    <source>
        <dbReference type="EMBL" id="KAK1761668.1"/>
    </source>
</evidence>
<dbReference type="RefSeq" id="XP_060277881.1">
    <property type="nucleotide sequence ID" value="XM_060426355.1"/>
</dbReference>
<dbReference type="SUPFAM" id="SSF48264">
    <property type="entry name" value="Cytochrome P450"/>
    <property type="match status" value="1"/>
</dbReference>
<dbReference type="InterPro" id="IPR036396">
    <property type="entry name" value="Cyt_P450_sf"/>
</dbReference>
<reference evidence="5" key="1">
    <citation type="submission" date="2023-06" db="EMBL/GenBank/DDBJ databases">
        <title>Genome-scale phylogeny and comparative genomics of the fungal order Sordariales.</title>
        <authorList>
            <consortium name="Lawrence Berkeley National Laboratory"/>
            <person name="Hensen N."/>
            <person name="Bonometti L."/>
            <person name="Westerberg I."/>
            <person name="Brannstrom I.O."/>
            <person name="Guillou S."/>
            <person name="Cros-Aarteil S."/>
            <person name="Calhoun S."/>
            <person name="Haridas S."/>
            <person name="Kuo A."/>
            <person name="Mondo S."/>
            <person name="Pangilinan J."/>
            <person name="Riley R."/>
            <person name="Labutti K."/>
            <person name="Andreopoulos B."/>
            <person name="Lipzen A."/>
            <person name="Chen C."/>
            <person name="Yanf M."/>
            <person name="Daum C."/>
            <person name="Ng V."/>
            <person name="Clum A."/>
            <person name="Steindorff A."/>
            <person name="Ohm R."/>
            <person name="Martin F."/>
            <person name="Silar P."/>
            <person name="Natvig D."/>
            <person name="Lalanne C."/>
            <person name="Gautier V."/>
            <person name="Ament-Velasquez S.L."/>
            <person name="Kruys A."/>
            <person name="Hutchinson M.I."/>
            <person name="Powell A.J."/>
            <person name="Barry K."/>
            <person name="Miller A.N."/>
            <person name="Grigoriev I.V."/>
            <person name="Debuchy R."/>
            <person name="Gladieux P."/>
            <person name="Thoren M.H."/>
            <person name="Johannesson H."/>
        </authorList>
    </citation>
    <scope>NUCLEOTIDE SEQUENCE</scope>
    <source>
        <strain evidence="5">8032-3</strain>
    </source>
</reference>
<evidence type="ECO:0000256" key="3">
    <source>
        <dbReference type="ARBA" id="ARBA00023004"/>
    </source>
</evidence>
<evidence type="ECO:0000256" key="2">
    <source>
        <dbReference type="ARBA" id="ARBA00022723"/>
    </source>
</evidence>
<protein>
    <submittedName>
        <fullName evidence="5">Cytochrome P450</fullName>
    </submittedName>
</protein>
<keyword evidence="3" id="KW-0408">Iron</keyword>
<dbReference type="GO" id="GO:0016705">
    <property type="term" value="F:oxidoreductase activity, acting on paired donors, with incorporation or reduction of molecular oxygen"/>
    <property type="evidence" value="ECO:0007669"/>
    <property type="project" value="InterPro"/>
</dbReference>
<evidence type="ECO:0000256" key="1">
    <source>
        <dbReference type="ARBA" id="ARBA00022617"/>
    </source>
</evidence>
<dbReference type="Gene3D" id="1.20.1440.110">
    <property type="entry name" value="acylaminoacyl peptidase"/>
    <property type="match status" value="1"/>
</dbReference>
<name>A0AAJ0FFR9_9PEZI</name>
<evidence type="ECO:0000256" key="4">
    <source>
        <dbReference type="SAM" id="SignalP"/>
    </source>
</evidence>
<keyword evidence="4" id="KW-0732">Signal</keyword>
<dbReference type="GO" id="GO:0005506">
    <property type="term" value="F:iron ion binding"/>
    <property type="evidence" value="ECO:0007669"/>
    <property type="project" value="InterPro"/>
</dbReference>
<keyword evidence="2" id="KW-0479">Metal-binding</keyword>
<proteinExistence type="predicted"/>
<dbReference type="AlphaFoldDB" id="A0AAJ0FFR9"/>
<dbReference type="InterPro" id="IPR050121">
    <property type="entry name" value="Cytochrome_P450_monoxygenase"/>
</dbReference>
<dbReference type="InterPro" id="IPR001128">
    <property type="entry name" value="Cyt_P450"/>
</dbReference>
<dbReference type="Proteomes" id="UP001244011">
    <property type="component" value="Unassembled WGS sequence"/>
</dbReference>
<dbReference type="GO" id="GO:0020037">
    <property type="term" value="F:heme binding"/>
    <property type="evidence" value="ECO:0007669"/>
    <property type="project" value="InterPro"/>
</dbReference>
<accession>A0AAJ0FFR9</accession>
<sequence length="382" mass="43644">MKCLRSVLLFNTLTLSLGYTAKWQDNTIDTSDNMIYPLSSDSDFNFQLLEALSFAPYEGSDISEMLVAANQIAPGDFEGFYKTFDSLANRANGQDQSINASRFPVSARNTFFKAATYFRFANFYLHSNWSDAKIIIKSLQSPSPSPSDNPDKQCCPIVYTVRTLAQYQQDLANRGIVRPKGIETFMEKYNGMKDTCPDFVDDNQVVNWLMLNVLAGGDSTAGAMRSVIYHLGRNPSKYQKLVDELKAARLPLPAQWKDFRQLSYLDAAINETLRRDVPEGGFRLPDGRFVPAGSKIGIYPAVVTRDTGVFGPNVHDYDPDRWLQRDGEADEDYKVRRRRMQETIDFMFGAGNRVYIQVKDPNREWESRSAWFMYQRDIQMRD</sequence>
<gene>
    <name evidence="5" type="ORF">QBC33DRAFT_520236</name>
</gene>
<comment type="caution">
    <text evidence="5">The sequence shown here is derived from an EMBL/GenBank/DDBJ whole genome shotgun (WGS) entry which is preliminary data.</text>
</comment>
<dbReference type="PANTHER" id="PTHR24305:SF180">
    <property type="entry name" value="P450, PUTATIVE (EUROFUNG)-RELATED"/>
    <property type="match status" value="1"/>
</dbReference>
<keyword evidence="1" id="KW-0349">Heme</keyword>
<keyword evidence="6" id="KW-1185">Reference proteome</keyword>
<feature type="chain" id="PRO_5042485247" evidence="4">
    <location>
        <begin position="19"/>
        <end position="382"/>
    </location>
</feature>
<dbReference type="GeneID" id="85309542"/>
<dbReference type="GO" id="GO:0004497">
    <property type="term" value="F:monooxygenase activity"/>
    <property type="evidence" value="ECO:0007669"/>
    <property type="project" value="InterPro"/>
</dbReference>
<dbReference type="Gene3D" id="1.10.630.10">
    <property type="entry name" value="Cytochrome P450"/>
    <property type="match status" value="1"/>
</dbReference>
<dbReference type="EMBL" id="MU839057">
    <property type="protein sequence ID" value="KAK1761668.1"/>
    <property type="molecule type" value="Genomic_DNA"/>
</dbReference>
<feature type="signal peptide" evidence="4">
    <location>
        <begin position="1"/>
        <end position="18"/>
    </location>
</feature>
<dbReference type="PANTHER" id="PTHR24305">
    <property type="entry name" value="CYTOCHROME P450"/>
    <property type="match status" value="1"/>
</dbReference>